<dbReference type="InterPro" id="IPR029052">
    <property type="entry name" value="Metallo-depent_PP-like"/>
</dbReference>
<sequence length="210" mass="24147">MASLLGCGVGAGTGGAGASQLKNIDVVMIPGFDRPMAYSIGRSCAEPTFRILYNGSLAYSFDIGNIHFVQLQNYPSYENYWYSKVYSRNSSDYCPYKGMITFNIRSSLDWLENDLREASTQDKHIVLCFHDPCEYFKFDAGAERFKRLIIEYHVAGIFAGHFRYKHGIYRHFPKRYADVPIFACGAPIYGTFLRVIFYPRNQTMMSENYW</sequence>
<protein>
    <submittedName>
        <fullName evidence="2">Uncharacterized protein</fullName>
    </submittedName>
</protein>
<proteinExistence type="predicted"/>
<dbReference type="WBParaSite" id="nRc.2.0.1.t34978-RA">
    <property type="protein sequence ID" value="nRc.2.0.1.t34978-RA"/>
    <property type="gene ID" value="nRc.2.0.1.g34978"/>
</dbReference>
<name>A0A915KAN7_ROMCU</name>
<keyword evidence="1" id="KW-1185">Reference proteome</keyword>
<accession>A0A915KAN7</accession>
<organism evidence="1 2">
    <name type="scientific">Romanomermis culicivorax</name>
    <name type="common">Nematode worm</name>
    <dbReference type="NCBI Taxonomy" id="13658"/>
    <lineage>
        <taxon>Eukaryota</taxon>
        <taxon>Metazoa</taxon>
        <taxon>Ecdysozoa</taxon>
        <taxon>Nematoda</taxon>
        <taxon>Enoplea</taxon>
        <taxon>Dorylaimia</taxon>
        <taxon>Mermithida</taxon>
        <taxon>Mermithoidea</taxon>
        <taxon>Mermithidae</taxon>
        <taxon>Romanomermis</taxon>
    </lineage>
</organism>
<dbReference type="SUPFAM" id="SSF56300">
    <property type="entry name" value="Metallo-dependent phosphatases"/>
    <property type="match status" value="1"/>
</dbReference>
<dbReference type="Gene3D" id="3.60.21.10">
    <property type="match status" value="1"/>
</dbReference>
<evidence type="ECO:0000313" key="1">
    <source>
        <dbReference type="Proteomes" id="UP000887565"/>
    </source>
</evidence>
<evidence type="ECO:0000313" key="2">
    <source>
        <dbReference type="WBParaSite" id="nRc.2.0.1.t34978-RA"/>
    </source>
</evidence>
<reference evidence="2" key="1">
    <citation type="submission" date="2022-11" db="UniProtKB">
        <authorList>
            <consortium name="WormBaseParasite"/>
        </authorList>
    </citation>
    <scope>IDENTIFICATION</scope>
</reference>
<dbReference type="AlphaFoldDB" id="A0A915KAN7"/>
<dbReference type="Proteomes" id="UP000887565">
    <property type="component" value="Unplaced"/>
</dbReference>